<evidence type="ECO:0000313" key="3">
    <source>
        <dbReference type="Proteomes" id="UP000192445"/>
    </source>
</evidence>
<dbReference type="KEGG" id="svu:B1H20_09420"/>
<protein>
    <submittedName>
        <fullName evidence="2">Uncharacterized protein</fullName>
    </submittedName>
</protein>
<gene>
    <name evidence="2" type="ORF">B1H20_09420</name>
</gene>
<accession>A0A1V0U9C3</accession>
<evidence type="ECO:0000256" key="1">
    <source>
        <dbReference type="SAM" id="MobiDB-lite"/>
    </source>
</evidence>
<dbReference type="EMBL" id="CP020570">
    <property type="protein sequence ID" value="ARF61598.1"/>
    <property type="molecule type" value="Genomic_DNA"/>
</dbReference>
<evidence type="ECO:0000313" key="2">
    <source>
        <dbReference type="EMBL" id="ARF61598.1"/>
    </source>
</evidence>
<sequence>MFHTDFVSMYPWLANELEETHGGQPGVVNEDGTEPGPLSIPSHSGGGSIGTLTEWWAYDGSLGRAATHLRGSCSCGWRGETLYPVDWDEAHEEPPYAYDTSGPERDWKQHTEEVRSALVPLPADLVALLDQVNEQVARLSDGEPLLALRAGNILLNGTQLSLQNAAWTVERDGTSMSAVGAAIGCTPDQAARRLRSYR</sequence>
<dbReference type="OrthoDB" id="4328597at2"/>
<dbReference type="Proteomes" id="UP000192445">
    <property type="component" value="Chromosome"/>
</dbReference>
<feature type="region of interest" description="Disordered" evidence="1">
    <location>
        <begin position="20"/>
        <end position="45"/>
    </location>
</feature>
<dbReference type="STRING" id="1935.B1H20_09420"/>
<dbReference type="RefSeq" id="WP_050490846.1">
    <property type="nucleotide sequence ID" value="NZ_CP020570.1"/>
</dbReference>
<dbReference type="AlphaFoldDB" id="A0A1V0U9C3"/>
<proteinExistence type="predicted"/>
<organism evidence="2 3">
    <name type="scientific">Streptomyces violaceoruber</name>
    <dbReference type="NCBI Taxonomy" id="1935"/>
    <lineage>
        <taxon>Bacteria</taxon>
        <taxon>Bacillati</taxon>
        <taxon>Actinomycetota</taxon>
        <taxon>Actinomycetes</taxon>
        <taxon>Kitasatosporales</taxon>
        <taxon>Streptomycetaceae</taxon>
        <taxon>Streptomyces</taxon>
        <taxon>Streptomyces violaceoruber group</taxon>
    </lineage>
</organism>
<name>A0A1V0U9C3_STRVN</name>
<reference evidence="2 3" key="1">
    <citation type="submission" date="2017-03" db="EMBL/GenBank/DDBJ databases">
        <title>Complete Genome Sequence of a natural compounds producer, Streptomyces violaceus S21.</title>
        <authorList>
            <person name="Zhong C."/>
            <person name="Zhao Z."/>
            <person name="Fu J."/>
            <person name="Zong G."/>
            <person name="Qin R."/>
            <person name="Cao G."/>
        </authorList>
    </citation>
    <scope>NUCLEOTIDE SEQUENCE [LARGE SCALE GENOMIC DNA]</scope>
    <source>
        <strain evidence="2 3">S21</strain>
    </source>
</reference>